<name>A0A4U6QL74_9ACTN</name>
<dbReference type="Gene3D" id="3.10.129.10">
    <property type="entry name" value="Hotdog Thioesterase"/>
    <property type="match status" value="1"/>
</dbReference>
<protein>
    <submittedName>
        <fullName evidence="1">Acyl-CoA thioesterase</fullName>
    </submittedName>
</protein>
<dbReference type="EMBL" id="SZZH01000001">
    <property type="protein sequence ID" value="TKV61254.1"/>
    <property type="molecule type" value="Genomic_DNA"/>
</dbReference>
<dbReference type="CDD" id="cd00586">
    <property type="entry name" value="4HBT"/>
    <property type="match status" value="1"/>
</dbReference>
<dbReference type="InterPro" id="IPR050563">
    <property type="entry name" value="4-hydroxybenzoyl-CoA_TE"/>
</dbReference>
<dbReference type="PANTHER" id="PTHR31793">
    <property type="entry name" value="4-HYDROXYBENZOYL-COA THIOESTERASE FAMILY MEMBER"/>
    <property type="match status" value="1"/>
</dbReference>
<evidence type="ECO:0000313" key="2">
    <source>
        <dbReference type="Proteomes" id="UP000306985"/>
    </source>
</evidence>
<reference evidence="1 2" key="1">
    <citation type="submission" date="2019-05" db="EMBL/GenBank/DDBJ databases">
        <title>Nakamurella sp. N5BH11, whole genome shotgun sequence.</title>
        <authorList>
            <person name="Tuo L."/>
        </authorList>
    </citation>
    <scope>NUCLEOTIDE SEQUENCE [LARGE SCALE GENOMIC DNA]</scope>
    <source>
        <strain evidence="1 2">N5BH11</strain>
    </source>
</reference>
<dbReference type="RefSeq" id="WP_137448558.1">
    <property type="nucleotide sequence ID" value="NZ_SZZH01000001.1"/>
</dbReference>
<dbReference type="AlphaFoldDB" id="A0A4U6QL74"/>
<dbReference type="Proteomes" id="UP000306985">
    <property type="component" value="Unassembled WGS sequence"/>
</dbReference>
<dbReference type="Pfam" id="PF13279">
    <property type="entry name" value="4HBT_2"/>
    <property type="match status" value="1"/>
</dbReference>
<organism evidence="1 2">
    <name type="scientific">Nakamurella flava</name>
    <dbReference type="NCBI Taxonomy" id="2576308"/>
    <lineage>
        <taxon>Bacteria</taxon>
        <taxon>Bacillati</taxon>
        <taxon>Actinomycetota</taxon>
        <taxon>Actinomycetes</taxon>
        <taxon>Nakamurellales</taxon>
        <taxon>Nakamurellaceae</taxon>
        <taxon>Nakamurella</taxon>
    </lineage>
</organism>
<dbReference type="InterPro" id="IPR029069">
    <property type="entry name" value="HotDog_dom_sf"/>
</dbReference>
<sequence length="148" mass="16104">MAQRYVAQIRVRWSDLDAFGHVNNARTVTLLEEARVDWLFTEAAEHGVDRLTEGVVVAHLEIDYKRAIGFGLPVTVSMGLSRLGTASFTIDYLVTVGGDTVATASTVLVPVDPATFRPRRLDDRERAFLARHVITDAPQPDAGVAGSA</sequence>
<evidence type="ECO:0000313" key="1">
    <source>
        <dbReference type="EMBL" id="TKV61254.1"/>
    </source>
</evidence>
<comment type="caution">
    <text evidence="1">The sequence shown here is derived from an EMBL/GenBank/DDBJ whole genome shotgun (WGS) entry which is preliminary data.</text>
</comment>
<keyword evidence="2" id="KW-1185">Reference proteome</keyword>
<dbReference type="OrthoDB" id="9799036at2"/>
<dbReference type="PANTHER" id="PTHR31793:SF24">
    <property type="entry name" value="LONG-CHAIN ACYL-COA THIOESTERASE FADM"/>
    <property type="match status" value="1"/>
</dbReference>
<dbReference type="GO" id="GO:0047617">
    <property type="term" value="F:fatty acyl-CoA hydrolase activity"/>
    <property type="evidence" value="ECO:0007669"/>
    <property type="project" value="TreeGrafter"/>
</dbReference>
<dbReference type="SUPFAM" id="SSF54637">
    <property type="entry name" value="Thioesterase/thiol ester dehydrase-isomerase"/>
    <property type="match status" value="1"/>
</dbReference>
<gene>
    <name evidence="1" type="ORF">FDO65_06445</name>
</gene>
<accession>A0A4U6QL74</accession>
<proteinExistence type="predicted"/>